<feature type="transmembrane region" description="Helical" evidence="1">
    <location>
        <begin position="32"/>
        <end position="53"/>
    </location>
</feature>
<proteinExistence type="predicted"/>
<protein>
    <submittedName>
        <fullName evidence="3">DUF4097 domain-containing protein</fullName>
    </submittedName>
</protein>
<keyword evidence="1" id="KW-0812">Transmembrane</keyword>
<reference evidence="3" key="1">
    <citation type="submission" date="2019-09" db="EMBL/GenBank/DDBJ databases">
        <title>Characterisation of the sponge microbiome using genome-centric metagenomics.</title>
        <authorList>
            <person name="Engelberts J.P."/>
            <person name="Robbins S.J."/>
            <person name="De Goeij J.M."/>
            <person name="Aranda M."/>
            <person name="Bell S.C."/>
            <person name="Webster N.S."/>
        </authorList>
    </citation>
    <scope>NUCLEOTIDE SEQUENCE</scope>
    <source>
        <strain evidence="3">SB0662_bin_9</strain>
    </source>
</reference>
<gene>
    <name evidence="3" type="ORF">F4Y08_06185</name>
</gene>
<accession>A0A6B1DSY1</accession>
<keyword evidence="1" id="KW-1133">Transmembrane helix</keyword>
<feature type="domain" description="DUF4097" evidence="2">
    <location>
        <begin position="89"/>
        <end position="353"/>
    </location>
</feature>
<dbReference type="Pfam" id="PF13349">
    <property type="entry name" value="DUF4097"/>
    <property type="match status" value="1"/>
</dbReference>
<dbReference type="EMBL" id="VXPY01000038">
    <property type="protein sequence ID" value="MYD89915.1"/>
    <property type="molecule type" value="Genomic_DNA"/>
</dbReference>
<name>A0A6B1DSY1_9CHLR</name>
<evidence type="ECO:0000313" key="3">
    <source>
        <dbReference type="EMBL" id="MYD89915.1"/>
    </source>
</evidence>
<dbReference type="InterPro" id="IPR025164">
    <property type="entry name" value="Toastrack_DUF4097"/>
</dbReference>
<sequence length="354" mass="37523">MDTKERTEESASPSAGIVNCGNPSSLKAIGNLAFLVLAAVLTLTTAAACVLPASQKTEEVVDEFDISEPVNLTINIFAGSVELVGVDGTTNIQITAEVHEPNRVKYEVAQKGNTVQVIAKQKRRGLGTRRGKSTGKVDLQVRMPAQANMEIRTNIGNINARQFIGESELRTIAGDISVADSQGEFTLETEIGGISARQIAGEFELRTTAGDISVADGRGEFDMETEIGGISVHQVVGEFELRTEAGDISVADGQGEFTLETEIGGISFAGEFTYQSDNLFSTVTGDIEVALVEEPNVELQASTHLAGKIHLGQSVSKSISEMGISGERRNINMTMGSGAADLSLETQSGNVRIE</sequence>
<keyword evidence="1" id="KW-0472">Membrane</keyword>
<dbReference type="AlphaFoldDB" id="A0A6B1DSY1"/>
<evidence type="ECO:0000256" key="1">
    <source>
        <dbReference type="SAM" id="Phobius"/>
    </source>
</evidence>
<comment type="caution">
    <text evidence="3">The sequence shown here is derived from an EMBL/GenBank/DDBJ whole genome shotgun (WGS) entry which is preliminary data.</text>
</comment>
<evidence type="ECO:0000259" key="2">
    <source>
        <dbReference type="Pfam" id="PF13349"/>
    </source>
</evidence>
<organism evidence="3">
    <name type="scientific">Caldilineaceae bacterium SB0662_bin_9</name>
    <dbReference type="NCBI Taxonomy" id="2605258"/>
    <lineage>
        <taxon>Bacteria</taxon>
        <taxon>Bacillati</taxon>
        <taxon>Chloroflexota</taxon>
        <taxon>Caldilineae</taxon>
        <taxon>Caldilineales</taxon>
        <taxon>Caldilineaceae</taxon>
    </lineage>
</organism>